<feature type="transmembrane region" description="Helical" evidence="6">
    <location>
        <begin position="342"/>
        <end position="371"/>
    </location>
</feature>
<feature type="transmembrane region" description="Helical" evidence="6">
    <location>
        <begin position="719"/>
        <end position="742"/>
    </location>
</feature>
<feature type="transmembrane region" description="Helical" evidence="6">
    <location>
        <begin position="294"/>
        <end position="315"/>
    </location>
</feature>
<dbReference type="InterPro" id="IPR003838">
    <property type="entry name" value="ABC3_permease_C"/>
</dbReference>
<evidence type="ECO:0000259" key="7">
    <source>
        <dbReference type="Pfam" id="PF02687"/>
    </source>
</evidence>
<dbReference type="GO" id="GO:0022857">
    <property type="term" value="F:transmembrane transporter activity"/>
    <property type="evidence" value="ECO:0007669"/>
    <property type="project" value="TreeGrafter"/>
</dbReference>
<feature type="transmembrane region" description="Helical" evidence="6">
    <location>
        <begin position="762"/>
        <end position="785"/>
    </location>
</feature>
<evidence type="ECO:0000259" key="8">
    <source>
        <dbReference type="Pfam" id="PF12704"/>
    </source>
</evidence>
<dbReference type="InterPro" id="IPR025857">
    <property type="entry name" value="MacB_PCD"/>
</dbReference>
<keyword evidence="5 6" id="KW-0472">Membrane</keyword>
<evidence type="ECO:0000256" key="1">
    <source>
        <dbReference type="ARBA" id="ARBA00004651"/>
    </source>
</evidence>
<dbReference type="Proteomes" id="UP000261174">
    <property type="component" value="Unassembled WGS sequence"/>
</dbReference>
<feature type="domain" description="MacB-like periplasmic core" evidence="8">
    <location>
        <begin position="444"/>
        <end position="601"/>
    </location>
</feature>
<sequence>MFRNYFKIAFRNLANNKVYSLINIAGLTIGLTCAMLILLYVKDEVSFDRFNRQSARIFRVVYQYSNHGEEQRYVSTSLLQGPKFAQNIPGIKSFTRIQDGRVDFKNEADIESKEVLFVDANFFSTFTFPLIAGDANTCLKSRHSVVLTKDEAKKQFGTTNAVGKVMMVNDKGSFVPYEVTAVTENCPQNSSVQYKMLLPIRGAEDAIKNNGDWFSYYLSTFVVLDEHANPDVVATQMQRFYEQDAAQTFADMMAKFGNGRDHNIGTYSLQPLLDIHMSTDFAASNGLENASNPIYAYILSGIAGFVLLIASINFVNLTVARSVRRAKEIGIRKSIGSDRRQLIIQFLGESFILCGIAFVLAILLAQLILPIFNELANKKLAMSYLLDAKLIFGYMGLFLITGLLAGFYPALVLSGYSPIDTLYSRFALKGKGMLQKILVVLQFTLASFLIIATFTIYAQFNYLTRTDLGYDDKDLVVVSGANVTHEEAATFKNELLKSPDILYVAPKNGGRWATMARLANDSAISFAYETVDESFLPAMKIPLVMGRNFSTQFPGDSAHAILVNESFVKKAGWKNPLGQSVIFNFKDNKTYEVIGVVKDYHFAALNEKIGEQLFTMENSNPYGTFYVKIRPNSASRSLQFIAQKFRTFFPLKPYSYVFKNEANLKSYESETRWKQIILFGAILTIFISCIGLFGLSVLSAEKRTKEIGIRKVLGASVRSIATVLSVEFVKLVMIALVIAVPLSWMAANKWLENYPYRITLGWTIFVAAGALVLMIAVCTVSFQAVKAAYANPVKSLRSE</sequence>
<keyword evidence="2" id="KW-1003">Cell membrane</keyword>
<dbReference type="InterPro" id="IPR050250">
    <property type="entry name" value="Macrolide_Exporter_MacB"/>
</dbReference>
<evidence type="ECO:0000256" key="2">
    <source>
        <dbReference type="ARBA" id="ARBA00022475"/>
    </source>
</evidence>
<dbReference type="Pfam" id="PF02687">
    <property type="entry name" value="FtsX"/>
    <property type="match status" value="2"/>
</dbReference>
<dbReference type="OrthoDB" id="5933722at2"/>
<keyword evidence="4 6" id="KW-1133">Transmembrane helix</keyword>
<gene>
    <name evidence="9" type="ORF">DXN04_15930</name>
</gene>
<evidence type="ECO:0000256" key="4">
    <source>
        <dbReference type="ARBA" id="ARBA00022989"/>
    </source>
</evidence>
<protein>
    <submittedName>
        <fullName evidence="9">ABC transporter permease</fullName>
    </submittedName>
</protein>
<feature type="transmembrane region" description="Helical" evidence="6">
    <location>
        <begin position="391"/>
        <end position="416"/>
    </location>
</feature>
<dbReference type="EMBL" id="QTJV01000006">
    <property type="protein sequence ID" value="RFM33450.1"/>
    <property type="molecule type" value="Genomic_DNA"/>
</dbReference>
<feature type="transmembrane region" description="Helical" evidence="6">
    <location>
        <begin position="21"/>
        <end position="41"/>
    </location>
</feature>
<reference evidence="9 10" key="1">
    <citation type="submission" date="2018-08" db="EMBL/GenBank/DDBJ databases">
        <title>Chitinophaga sp. K20C18050901, a novel bacterium isolated from forest soil.</title>
        <authorList>
            <person name="Wang C."/>
        </authorList>
    </citation>
    <scope>NUCLEOTIDE SEQUENCE [LARGE SCALE GENOMIC DNA]</scope>
    <source>
        <strain evidence="9 10">K20C18050901</strain>
    </source>
</reference>
<evidence type="ECO:0000256" key="5">
    <source>
        <dbReference type="ARBA" id="ARBA00023136"/>
    </source>
</evidence>
<accession>A0A3E1NZY0</accession>
<dbReference type="PANTHER" id="PTHR30572:SF18">
    <property type="entry name" value="ABC-TYPE MACROLIDE FAMILY EXPORT SYSTEM PERMEASE COMPONENT 2"/>
    <property type="match status" value="1"/>
</dbReference>
<keyword evidence="10" id="KW-1185">Reference proteome</keyword>
<evidence type="ECO:0000313" key="10">
    <source>
        <dbReference type="Proteomes" id="UP000261174"/>
    </source>
</evidence>
<evidence type="ECO:0000256" key="3">
    <source>
        <dbReference type="ARBA" id="ARBA00022692"/>
    </source>
</evidence>
<name>A0A3E1NZY0_9BACT</name>
<evidence type="ECO:0000313" key="9">
    <source>
        <dbReference type="EMBL" id="RFM33450.1"/>
    </source>
</evidence>
<feature type="transmembrane region" description="Helical" evidence="6">
    <location>
        <begin position="437"/>
        <end position="458"/>
    </location>
</feature>
<evidence type="ECO:0000256" key="6">
    <source>
        <dbReference type="SAM" id="Phobius"/>
    </source>
</evidence>
<dbReference type="AlphaFoldDB" id="A0A3E1NZY0"/>
<dbReference type="GO" id="GO:0005886">
    <property type="term" value="C:plasma membrane"/>
    <property type="evidence" value="ECO:0007669"/>
    <property type="project" value="UniProtKB-SubCell"/>
</dbReference>
<feature type="domain" description="MacB-like periplasmic core" evidence="8">
    <location>
        <begin position="20"/>
        <end position="239"/>
    </location>
</feature>
<dbReference type="Pfam" id="PF12704">
    <property type="entry name" value="MacB_PCD"/>
    <property type="match status" value="2"/>
</dbReference>
<dbReference type="RefSeq" id="WP_116854374.1">
    <property type="nucleotide sequence ID" value="NZ_QTJV01000006.1"/>
</dbReference>
<dbReference type="PANTHER" id="PTHR30572">
    <property type="entry name" value="MEMBRANE COMPONENT OF TRANSPORTER-RELATED"/>
    <property type="match status" value="1"/>
</dbReference>
<organism evidence="9 10">
    <name type="scientific">Chitinophaga silvisoli</name>
    <dbReference type="NCBI Taxonomy" id="2291814"/>
    <lineage>
        <taxon>Bacteria</taxon>
        <taxon>Pseudomonadati</taxon>
        <taxon>Bacteroidota</taxon>
        <taxon>Chitinophagia</taxon>
        <taxon>Chitinophagales</taxon>
        <taxon>Chitinophagaceae</taxon>
        <taxon>Chitinophaga</taxon>
    </lineage>
</organism>
<keyword evidence="3 6" id="KW-0812">Transmembrane</keyword>
<comment type="subcellular location">
    <subcellularLocation>
        <location evidence="1">Cell membrane</location>
        <topology evidence="1">Multi-pass membrane protein</topology>
    </subcellularLocation>
</comment>
<feature type="domain" description="ABC3 transporter permease C-terminal" evidence="7">
    <location>
        <begin position="679"/>
        <end position="792"/>
    </location>
</feature>
<comment type="caution">
    <text evidence="9">The sequence shown here is derived from an EMBL/GenBank/DDBJ whole genome shotgun (WGS) entry which is preliminary data.</text>
</comment>
<feature type="transmembrane region" description="Helical" evidence="6">
    <location>
        <begin position="676"/>
        <end position="698"/>
    </location>
</feature>
<feature type="domain" description="ABC3 transporter permease C-terminal" evidence="7">
    <location>
        <begin position="302"/>
        <end position="418"/>
    </location>
</feature>
<proteinExistence type="predicted"/>